<dbReference type="PANTHER" id="PTHR33540:SF2">
    <property type="entry name" value="TRNA THREONYLCARBAMOYLADENOSINE BIOSYNTHESIS PROTEIN TSAE"/>
    <property type="match status" value="1"/>
</dbReference>
<dbReference type="GO" id="GO:0046872">
    <property type="term" value="F:metal ion binding"/>
    <property type="evidence" value="ECO:0007669"/>
    <property type="project" value="UniProtKB-KW"/>
</dbReference>
<keyword evidence="8" id="KW-0067">ATP-binding</keyword>
<proteinExistence type="inferred from homology"/>
<evidence type="ECO:0000256" key="2">
    <source>
        <dbReference type="ARBA" id="ARBA00007599"/>
    </source>
</evidence>
<dbReference type="Proteomes" id="UP000599523">
    <property type="component" value="Unassembled WGS sequence"/>
</dbReference>
<keyword evidence="9" id="KW-0460">Magnesium</keyword>
<accession>A0A972FFT0</accession>
<evidence type="ECO:0000313" key="12">
    <source>
        <dbReference type="Proteomes" id="UP000599523"/>
    </source>
</evidence>
<organism evidence="11 12">
    <name type="scientific">Azoarcus taiwanensis</name>
    <dbReference type="NCBI Taxonomy" id="666964"/>
    <lineage>
        <taxon>Bacteria</taxon>
        <taxon>Pseudomonadati</taxon>
        <taxon>Pseudomonadota</taxon>
        <taxon>Betaproteobacteria</taxon>
        <taxon>Rhodocyclales</taxon>
        <taxon>Zoogloeaceae</taxon>
        <taxon>Azoarcus</taxon>
    </lineage>
</organism>
<evidence type="ECO:0000313" key="11">
    <source>
        <dbReference type="EMBL" id="NMG04788.1"/>
    </source>
</evidence>
<dbReference type="Gene3D" id="3.40.50.300">
    <property type="entry name" value="P-loop containing nucleotide triphosphate hydrolases"/>
    <property type="match status" value="1"/>
</dbReference>
<sequence>MIELAHSGDDSDTRLAAHLPDEEATAAAGAALAPALHPGLVIYLTGDLGAGKTTLVRGLLRALGHTGKVKSPTYTLIEPYTVSRLNLYHFDFYRFAVPEEYLEAGLDEYFLGDGVCLVEWPDRAQPFVAKADVVARLAVDGSGRRLEVEALTEAGRSCTRTMKNQLQSMAQ</sequence>
<evidence type="ECO:0000256" key="7">
    <source>
        <dbReference type="ARBA" id="ARBA00022741"/>
    </source>
</evidence>
<dbReference type="AlphaFoldDB" id="A0A972FFT0"/>
<evidence type="ECO:0000256" key="10">
    <source>
        <dbReference type="ARBA" id="ARBA00032441"/>
    </source>
</evidence>
<dbReference type="InterPro" id="IPR003442">
    <property type="entry name" value="T6A_TsaE"/>
</dbReference>
<dbReference type="RefSeq" id="WP_168989426.1">
    <property type="nucleotide sequence ID" value="NZ_CAWPHM010000062.1"/>
</dbReference>
<keyword evidence="4" id="KW-0963">Cytoplasm</keyword>
<evidence type="ECO:0000256" key="3">
    <source>
        <dbReference type="ARBA" id="ARBA00019010"/>
    </source>
</evidence>
<dbReference type="PANTHER" id="PTHR33540">
    <property type="entry name" value="TRNA THREONYLCARBAMOYLADENOSINE BIOSYNTHESIS PROTEIN TSAE"/>
    <property type="match status" value="1"/>
</dbReference>
<keyword evidence="6" id="KW-0479">Metal-binding</keyword>
<evidence type="ECO:0000256" key="4">
    <source>
        <dbReference type="ARBA" id="ARBA00022490"/>
    </source>
</evidence>
<dbReference type="NCBIfam" id="TIGR00150">
    <property type="entry name" value="T6A_YjeE"/>
    <property type="match status" value="1"/>
</dbReference>
<dbReference type="EMBL" id="WTVM01000156">
    <property type="protein sequence ID" value="NMG04788.1"/>
    <property type="molecule type" value="Genomic_DNA"/>
</dbReference>
<dbReference type="GO" id="GO:0005524">
    <property type="term" value="F:ATP binding"/>
    <property type="evidence" value="ECO:0007669"/>
    <property type="project" value="UniProtKB-KW"/>
</dbReference>
<reference evidence="11" key="1">
    <citation type="submission" date="2019-12" db="EMBL/GenBank/DDBJ databases">
        <title>Comparative genomics gives insights into the taxonomy of the Azoarcus-Aromatoleum group and reveals separate origins of nif in the plant-associated Azoarcus and non-plant-associated Aromatoleum sub-groups.</title>
        <authorList>
            <person name="Lafos M."/>
            <person name="Maluk M."/>
            <person name="Batista M."/>
            <person name="Junghare M."/>
            <person name="Carmona M."/>
            <person name="Faoro H."/>
            <person name="Cruz L.M."/>
            <person name="Battistoni F."/>
            <person name="De Souza E."/>
            <person name="Pedrosa F."/>
            <person name="Chen W.-M."/>
            <person name="Poole P.S."/>
            <person name="Dixon R.A."/>
            <person name="James E.K."/>
        </authorList>
    </citation>
    <scope>NUCLEOTIDE SEQUENCE</scope>
    <source>
        <strain evidence="11">NSC3</strain>
    </source>
</reference>
<keyword evidence="12" id="KW-1185">Reference proteome</keyword>
<evidence type="ECO:0000256" key="6">
    <source>
        <dbReference type="ARBA" id="ARBA00022723"/>
    </source>
</evidence>
<keyword evidence="5" id="KW-0819">tRNA processing</keyword>
<comment type="subcellular location">
    <subcellularLocation>
        <location evidence="1">Cytoplasm</location>
    </subcellularLocation>
</comment>
<evidence type="ECO:0000256" key="1">
    <source>
        <dbReference type="ARBA" id="ARBA00004496"/>
    </source>
</evidence>
<dbReference type="GO" id="GO:0005737">
    <property type="term" value="C:cytoplasm"/>
    <property type="evidence" value="ECO:0007669"/>
    <property type="project" value="UniProtKB-SubCell"/>
</dbReference>
<evidence type="ECO:0000256" key="5">
    <source>
        <dbReference type="ARBA" id="ARBA00022694"/>
    </source>
</evidence>
<name>A0A972FFT0_9RHOO</name>
<keyword evidence="7" id="KW-0547">Nucleotide-binding</keyword>
<evidence type="ECO:0000256" key="8">
    <source>
        <dbReference type="ARBA" id="ARBA00022840"/>
    </source>
</evidence>
<dbReference type="InterPro" id="IPR027417">
    <property type="entry name" value="P-loop_NTPase"/>
</dbReference>
<protein>
    <recommendedName>
        <fullName evidence="3">tRNA threonylcarbamoyladenosine biosynthesis protein TsaE</fullName>
    </recommendedName>
    <alternativeName>
        <fullName evidence="10">t(6)A37 threonylcarbamoyladenosine biosynthesis protein TsaE</fullName>
    </alternativeName>
</protein>
<gene>
    <name evidence="11" type="primary">tsaE</name>
    <name evidence="11" type="ORF">GPA21_17690</name>
</gene>
<dbReference type="Pfam" id="PF02367">
    <property type="entry name" value="TsaE"/>
    <property type="match status" value="1"/>
</dbReference>
<dbReference type="SUPFAM" id="SSF52540">
    <property type="entry name" value="P-loop containing nucleoside triphosphate hydrolases"/>
    <property type="match status" value="1"/>
</dbReference>
<comment type="similarity">
    <text evidence="2">Belongs to the TsaE family.</text>
</comment>
<dbReference type="GO" id="GO:0002949">
    <property type="term" value="P:tRNA threonylcarbamoyladenosine modification"/>
    <property type="evidence" value="ECO:0007669"/>
    <property type="project" value="InterPro"/>
</dbReference>
<evidence type="ECO:0000256" key="9">
    <source>
        <dbReference type="ARBA" id="ARBA00022842"/>
    </source>
</evidence>
<comment type="caution">
    <text evidence="11">The sequence shown here is derived from an EMBL/GenBank/DDBJ whole genome shotgun (WGS) entry which is preliminary data.</text>
</comment>